<reference evidence="3 4" key="1">
    <citation type="submission" date="2019-03" db="EMBL/GenBank/DDBJ databases">
        <title>Genomic Encyclopedia of Type Strains, Phase IV (KMG-IV): sequencing the most valuable type-strain genomes for metagenomic binning, comparative biology and taxonomic classification.</title>
        <authorList>
            <person name="Goeker M."/>
        </authorList>
    </citation>
    <scope>NUCLEOTIDE SEQUENCE [LARGE SCALE GENOMIC DNA]</scope>
    <source>
        <strain evidence="3 4">LX-B</strain>
    </source>
</reference>
<dbReference type="OrthoDB" id="1676929at2"/>
<dbReference type="Pfam" id="PF02120">
    <property type="entry name" value="Flg_hook"/>
    <property type="match status" value="1"/>
</dbReference>
<dbReference type="Gene3D" id="3.30.750.140">
    <property type="match status" value="1"/>
</dbReference>
<dbReference type="AlphaFoldDB" id="A0A4R1RK42"/>
<keyword evidence="3" id="KW-0966">Cell projection</keyword>
<dbReference type="Proteomes" id="UP000295008">
    <property type="component" value="Unassembled WGS sequence"/>
</dbReference>
<dbReference type="EMBL" id="SLUN01000015">
    <property type="protein sequence ID" value="TCL66545.1"/>
    <property type="molecule type" value="Genomic_DNA"/>
</dbReference>
<accession>A0A4R1RK42</accession>
<evidence type="ECO:0000259" key="2">
    <source>
        <dbReference type="Pfam" id="PF02120"/>
    </source>
</evidence>
<dbReference type="RefSeq" id="WP_132014782.1">
    <property type="nucleotide sequence ID" value="NZ_SLUN01000015.1"/>
</dbReference>
<evidence type="ECO:0000313" key="4">
    <source>
        <dbReference type="Proteomes" id="UP000295008"/>
    </source>
</evidence>
<dbReference type="InterPro" id="IPR021136">
    <property type="entry name" value="Flagellar_hook_control-like_C"/>
</dbReference>
<comment type="caution">
    <text evidence="3">The sequence shown here is derived from an EMBL/GenBank/DDBJ whole genome shotgun (WGS) entry which is preliminary data.</text>
</comment>
<sequence length="557" mass="58578">MPNVTFTPSLLPGFTENPAVPATNPSTGSSAGEGIKGNLSTQKSTGLAGAQDAPDSFGQIMTNTLTKKSAKVAPEAAGAGSEQPLSNQEIAIIAALNNAMGVPLLNPSVQPEETLGDVTESVASVELDATLPTCQVSSLEPVFPGNSQQAATFANLTSPVLPDDQGQTRALPSSETLPFSDVVSQQQTMVMFDETAAQNLSQDAIPLPEAEAFIPATPAPTLLPAEMAAGVAPLQSPTTVVSSAPAFIPLSGISGMLKNAGKMATAGKAEEASRVKTTTAESGPFFAEMVQGSVETQAESSVSWVGFQGQGKSAGMIGLNPVNLGISSQQSVQLSLQTTPNPTDGANSRADAQETATVEKPHIIDLPVLQSRFSIQKSNSNKSETEGFQMPLSAQPAVVPEQTHKATAEATQQVSREPVFSQIIEHARVMVDNGQSQMELTLKPEHLGKLQLKVELENHLITAKFVAESDQVKQIIETNLGQLRDSLQQNGVRVDSLTVVVGRESGSNAFEQFAEQQHQQQNPGYEGTYAQRETDDPSFSEALQPVVELDSMINLIA</sequence>
<keyword evidence="3" id="KW-0282">Flagellum</keyword>
<protein>
    <submittedName>
        <fullName evidence="3">Flagellar hook-length control protein FliK</fullName>
    </submittedName>
</protein>
<feature type="region of interest" description="Disordered" evidence="1">
    <location>
        <begin position="1"/>
        <end position="55"/>
    </location>
</feature>
<dbReference type="CDD" id="cd17470">
    <property type="entry name" value="T3SS_Flik_C"/>
    <property type="match status" value="1"/>
</dbReference>
<name>A0A4R1RK42_HYDET</name>
<dbReference type="InterPro" id="IPR038610">
    <property type="entry name" value="FliK-like_C_sf"/>
</dbReference>
<feature type="domain" description="Flagellar hook-length control protein-like C-terminal" evidence="2">
    <location>
        <begin position="426"/>
        <end position="506"/>
    </location>
</feature>
<keyword evidence="4" id="KW-1185">Reference proteome</keyword>
<gene>
    <name evidence="3" type="ORF">EDC14_101588</name>
</gene>
<evidence type="ECO:0000256" key="1">
    <source>
        <dbReference type="SAM" id="MobiDB-lite"/>
    </source>
</evidence>
<proteinExistence type="predicted"/>
<keyword evidence="3" id="KW-0969">Cilium</keyword>
<organism evidence="3 4">
    <name type="scientific">Hydrogenispora ethanolica</name>
    <dbReference type="NCBI Taxonomy" id="1082276"/>
    <lineage>
        <taxon>Bacteria</taxon>
        <taxon>Bacillati</taxon>
        <taxon>Bacillota</taxon>
        <taxon>Hydrogenispora</taxon>
    </lineage>
</organism>
<evidence type="ECO:0000313" key="3">
    <source>
        <dbReference type="EMBL" id="TCL66545.1"/>
    </source>
</evidence>